<name>A0A3N4JL59_9PEZI</name>
<evidence type="ECO:0000313" key="1">
    <source>
        <dbReference type="EMBL" id="RPA98993.1"/>
    </source>
</evidence>
<proteinExistence type="predicted"/>
<reference evidence="1 2" key="1">
    <citation type="journal article" date="2018" name="Nat. Ecol. Evol.">
        <title>Pezizomycetes genomes reveal the molecular basis of ectomycorrhizal truffle lifestyle.</title>
        <authorList>
            <person name="Murat C."/>
            <person name="Payen T."/>
            <person name="Noel B."/>
            <person name="Kuo A."/>
            <person name="Morin E."/>
            <person name="Chen J."/>
            <person name="Kohler A."/>
            <person name="Krizsan K."/>
            <person name="Balestrini R."/>
            <person name="Da Silva C."/>
            <person name="Montanini B."/>
            <person name="Hainaut M."/>
            <person name="Levati E."/>
            <person name="Barry K.W."/>
            <person name="Belfiori B."/>
            <person name="Cichocki N."/>
            <person name="Clum A."/>
            <person name="Dockter R.B."/>
            <person name="Fauchery L."/>
            <person name="Guy J."/>
            <person name="Iotti M."/>
            <person name="Le Tacon F."/>
            <person name="Lindquist E.A."/>
            <person name="Lipzen A."/>
            <person name="Malagnac F."/>
            <person name="Mello A."/>
            <person name="Molinier V."/>
            <person name="Miyauchi S."/>
            <person name="Poulain J."/>
            <person name="Riccioni C."/>
            <person name="Rubini A."/>
            <person name="Sitrit Y."/>
            <person name="Splivallo R."/>
            <person name="Traeger S."/>
            <person name="Wang M."/>
            <person name="Zifcakova L."/>
            <person name="Wipf D."/>
            <person name="Zambonelli A."/>
            <person name="Paolocci F."/>
            <person name="Nowrousian M."/>
            <person name="Ottonello S."/>
            <person name="Baldrian P."/>
            <person name="Spatafora J.W."/>
            <person name="Henrissat B."/>
            <person name="Nagy L.G."/>
            <person name="Aury J.M."/>
            <person name="Wincker P."/>
            <person name="Grigoriev I.V."/>
            <person name="Bonfante P."/>
            <person name="Martin F.M."/>
        </authorList>
    </citation>
    <scope>NUCLEOTIDE SEQUENCE [LARGE SCALE GENOMIC DNA]</scope>
    <source>
        <strain evidence="1 2">120613-1</strain>
    </source>
</reference>
<dbReference type="STRING" id="1336337.A0A3N4JL59"/>
<accession>A0A3N4JL59</accession>
<sequence>MTSKWKYSRASSWHISDGTLPQPQTLSPRSRLPLPEVLAGATESERRLFAGAVFRTPKTLSSKERALVEALPQGLLQSQSPSISAANRSVCKVHELLNGALLQALFTKIRHEAWGTHLNTLGYMKDKDARELVANLRIVSAYWIPRRDYKRIYMESPPRDHMYQGTSCVGCLLATIASDIICLEALRIAIYSRKHRGGRLVPWIDAWIGIHGNDALHRIRKRSETVGRIIRNARRASFKTLEQQAKKDKQDREKCFLDELKYKERMLKSSDPFSPEAKSYWEEKKPDHDPFPDSHALPMGIVPGLMDQVDALKPNPLENTEQTTLDLATPSFYGHHFNPFNDYSNSDDDSLTEESGYTSEYSAINCAEHYELIERNGGWI</sequence>
<dbReference type="OrthoDB" id="5321570at2759"/>
<dbReference type="EMBL" id="ML120391">
    <property type="protein sequence ID" value="RPA98993.1"/>
    <property type="molecule type" value="Genomic_DNA"/>
</dbReference>
<keyword evidence="2" id="KW-1185">Reference proteome</keyword>
<dbReference type="AlphaFoldDB" id="A0A3N4JL59"/>
<organism evidence="1 2">
    <name type="scientific">Choiromyces venosus 120613-1</name>
    <dbReference type="NCBI Taxonomy" id="1336337"/>
    <lineage>
        <taxon>Eukaryota</taxon>
        <taxon>Fungi</taxon>
        <taxon>Dikarya</taxon>
        <taxon>Ascomycota</taxon>
        <taxon>Pezizomycotina</taxon>
        <taxon>Pezizomycetes</taxon>
        <taxon>Pezizales</taxon>
        <taxon>Tuberaceae</taxon>
        <taxon>Choiromyces</taxon>
    </lineage>
</organism>
<dbReference type="Proteomes" id="UP000276215">
    <property type="component" value="Unassembled WGS sequence"/>
</dbReference>
<evidence type="ECO:0000313" key="2">
    <source>
        <dbReference type="Proteomes" id="UP000276215"/>
    </source>
</evidence>
<gene>
    <name evidence="1" type="ORF">L873DRAFT_1807417</name>
</gene>
<protein>
    <submittedName>
        <fullName evidence="1">Uncharacterized protein</fullName>
    </submittedName>
</protein>